<dbReference type="GO" id="GO:0004609">
    <property type="term" value="F:phosphatidylserine decarboxylase activity"/>
    <property type="evidence" value="ECO:0007669"/>
    <property type="project" value="UniProtKB-UniRule"/>
</dbReference>
<comment type="subcellular location">
    <subcellularLocation>
        <location evidence="12">Cell membrane</location>
        <topology evidence="12">Peripheral membrane protein</topology>
    </subcellularLocation>
</comment>
<keyword evidence="11 12" id="KW-0670">Pyruvate</keyword>
<evidence type="ECO:0000256" key="1">
    <source>
        <dbReference type="ARBA" id="ARBA00005189"/>
    </source>
</evidence>
<proteinExistence type="inferred from homology"/>
<dbReference type="PANTHER" id="PTHR10067:SF6">
    <property type="entry name" value="PHOSPHATIDYLSERINE DECARBOXYLASE PROENZYME, MITOCHONDRIAL"/>
    <property type="match status" value="1"/>
</dbReference>
<evidence type="ECO:0000256" key="6">
    <source>
        <dbReference type="ARBA" id="ARBA00023136"/>
    </source>
</evidence>
<dbReference type="AlphaFoldDB" id="L0GYS4"/>
<dbReference type="InterPro" id="IPR033178">
    <property type="entry name" value="PSD_type1_pro"/>
</dbReference>
<evidence type="ECO:0000256" key="9">
    <source>
        <dbReference type="ARBA" id="ARBA00023239"/>
    </source>
</evidence>
<dbReference type="InterPro" id="IPR003817">
    <property type="entry name" value="PS_Dcarbxylase"/>
</dbReference>
<keyword evidence="2 12" id="KW-1003">Cell membrane</keyword>
<organism evidence="13 14">
    <name type="scientific">Thioflavicoccus mobilis 8321</name>
    <dbReference type="NCBI Taxonomy" id="765912"/>
    <lineage>
        <taxon>Bacteria</taxon>
        <taxon>Pseudomonadati</taxon>
        <taxon>Pseudomonadota</taxon>
        <taxon>Gammaproteobacteria</taxon>
        <taxon>Chromatiales</taxon>
        <taxon>Chromatiaceae</taxon>
        <taxon>Thioflavicoccus</taxon>
    </lineage>
</organism>
<feature type="active site" description="Schiff-base intermediate with substrate; via pyruvic acid; for decarboxylase activity" evidence="12">
    <location>
        <position position="259"/>
    </location>
</feature>
<dbReference type="GO" id="GO:0005886">
    <property type="term" value="C:plasma membrane"/>
    <property type="evidence" value="ECO:0007669"/>
    <property type="project" value="UniProtKB-SubCell"/>
</dbReference>
<keyword evidence="3 12" id="KW-0444">Lipid biosynthesis</keyword>
<evidence type="ECO:0000256" key="4">
    <source>
        <dbReference type="ARBA" id="ARBA00022793"/>
    </source>
</evidence>
<comment type="PTM">
    <text evidence="12">Is synthesized initially as an inactive proenzyme. Formation of the active enzyme involves a self-maturation process in which the active site pyruvoyl group is generated from an internal serine residue via an autocatalytic post-translational modification. Two non-identical subunits are generated from the proenzyme in this reaction, and the pyruvate is formed at the N-terminus of the alpha chain, which is derived from the carboxyl end of the proenzyme. The autoendoproteolytic cleavage occurs by a canonical serine protease mechanism, in which the side chain hydroxyl group of the serine supplies its oxygen atom to form the C-terminus of the beta chain, while the remainder of the serine residue undergoes an oxidative deamination to produce ammonia and the pyruvoyl prosthetic group on the alpha chain. During this reaction, the Ser that is part of the protease active site of the proenzyme becomes the pyruvoyl prosthetic group, which constitutes an essential element of the active site of the mature decarboxylase.</text>
</comment>
<feature type="site" description="Cleavage (non-hydrolytic); by autocatalysis" evidence="12">
    <location>
        <begin position="258"/>
        <end position="259"/>
    </location>
</feature>
<dbReference type="STRING" id="765912.Thimo_2220"/>
<dbReference type="eggNOG" id="COG0688">
    <property type="taxonomic scope" value="Bacteria"/>
</dbReference>
<comment type="cofactor">
    <cofactor evidence="12">
        <name>pyruvate</name>
        <dbReference type="ChEBI" id="CHEBI:15361"/>
    </cofactor>
    <text evidence="12">Binds 1 pyruvoyl group covalently per subunit.</text>
</comment>
<comment type="pathway">
    <text evidence="1">Lipid metabolism.</text>
</comment>
<dbReference type="PATRIC" id="fig|765912.4.peg.2180"/>
<dbReference type="Pfam" id="PF02666">
    <property type="entry name" value="PS_Dcarbxylase"/>
    <property type="match status" value="1"/>
</dbReference>
<feature type="chain" id="PRO_5023272633" description="Phosphatidylserine decarboxylase beta chain" evidence="12">
    <location>
        <begin position="1"/>
        <end position="258"/>
    </location>
</feature>
<comment type="pathway">
    <text evidence="12">Phospholipid metabolism; phosphatidylethanolamine biosynthesis; phosphatidylethanolamine from CDP-diacylglycerol: step 2/2.</text>
</comment>
<gene>
    <name evidence="12" type="primary">psd</name>
    <name evidence="13" type="ORF">Thimo_2220</name>
</gene>
<feature type="active site" description="Charge relay system; for autoendoproteolytic cleavage activity" evidence="12">
    <location>
        <position position="97"/>
    </location>
</feature>
<keyword evidence="14" id="KW-1185">Reference proteome</keyword>
<feature type="modified residue" description="Pyruvic acid (Ser); by autocatalysis" evidence="12">
    <location>
        <position position="259"/>
    </location>
</feature>
<keyword evidence="7 12" id="KW-0865">Zymogen</keyword>
<dbReference type="EC" id="4.1.1.65" evidence="12"/>
<dbReference type="RefSeq" id="WP_015281104.1">
    <property type="nucleotide sequence ID" value="NC_019940.1"/>
</dbReference>
<keyword evidence="4 12" id="KW-0210">Decarboxylase</keyword>
<dbReference type="NCBIfam" id="TIGR00163">
    <property type="entry name" value="PS_decarb"/>
    <property type="match status" value="1"/>
</dbReference>
<dbReference type="UniPathway" id="UPA00558">
    <property type="reaction ID" value="UER00616"/>
</dbReference>
<evidence type="ECO:0000313" key="14">
    <source>
        <dbReference type="Proteomes" id="UP000010816"/>
    </source>
</evidence>
<keyword evidence="9 12" id="KW-0456">Lyase</keyword>
<keyword evidence="10 12" id="KW-1208">Phospholipid metabolism</keyword>
<dbReference type="HOGENOM" id="CLU_029061_4_1_6"/>
<dbReference type="KEGG" id="tmb:Thimo_2220"/>
<accession>L0GYS4</accession>
<evidence type="ECO:0000256" key="8">
    <source>
        <dbReference type="ARBA" id="ARBA00023209"/>
    </source>
</evidence>
<protein>
    <recommendedName>
        <fullName evidence="12">Phosphatidylserine decarboxylase proenzyme</fullName>
        <ecNumber evidence="12">4.1.1.65</ecNumber>
    </recommendedName>
    <component>
        <recommendedName>
            <fullName evidence="12">Phosphatidylserine decarboxylase alpha chain</fullName>
        </recommendedName>
    </component>
    <component>
        <recommendedName>
            <fullName evidence="12">Phosphatidylserine decarboxylase beta chain</fullName>
        </recommendedName>
    </component>
</protein>
<keyword evidence="6 12" id="KW-0472">Membrane</keyword>
<keyword evidence="5 12" id="KW-0443">Lipid metabolism</keyword>
<evidence type="ECO:0000313" key="13">
    <source>
        <dbReference type="EMBL" id="AGA90967.1"/>
    </source>
</evidence>
<comment type="function">
    <text evidence="12">Catalyzes the formation of phosphatidylethanolamine (PtdEtn) from phosphatidylserine (PtdSer).</text>
</comment>
<feature type="active site" description="Charge relay system; for autoendoproteolytic cleavage activity" evidence="12">
    <location>
        <position position="259"/>
    </location>
</feature>
<reference evidence="13 14" key="1">
    <citation type="submission" date="2011-09" db="EMBL/GenBank/DDBJ databases">
        <title>Complete sequence of chromosome of Thioflavicoccus mobilis 8321.</title>
        <authorList>
            <consortium name="US DOE Joint Genome Institute"/>
            <person name="Lucas S."/>
            <person name="Han J."/>
            <person name="Lapidus A."/>
            <person name="Cheng J.-F."/>
            <person name="Goodwin L."/>
            <person name="Pitluck S."/>
            <person name="Peters L."/>
            <person name="Ovchinnikova G."/>
            <person name="Lu M."/>
            <person name="Detter J.C."/>
            <person name="Han C."/>
            <person name="Tapia R."/>
            <person name="Land M."/>
            <person name="Hauser L."/>
            <person name="Kyrpides N."/>
            <person name="Ivanova N."/>
            <person name="Pagani I."/>
            <person name="Vogl K."/>
            <person name="Liu Z."/>
            <person name="Imhoff J."/>
            <person name="Thiel V."/>
            <person name="Frigaard N.-U."/>
            <person name="Bryant D."/>
            <person name="Woyke T."/>
        </authorList>
    </citation>
    <scope>NUCLEOTIDE SEQUENCE [LARGE SCALE GENOMIC DNA]</scope>
    <source>
        <strain evidence="13 14">8321</strain>
    </source>
</reference>
<dbReference type="InterPro" id="IPR033177">
    <property type="entry name" value="PSD-B"/>
</dbReference>
<evidence type="ECO:0000256" key="3">
    <source>
        <dbReference type="ARBA" id="ARBA00022516"/>
    </source>
</evidence>
<comment type="similarity">
    <text evidence="12">Belongs to the phosphatidylserine decarboxylase family. PSD-B subfamily. Prokaryotic type I sub-subfamily.</text>
</comment>
<evidence type="ECO:0000256" key="2">
    <source>
        <dbReference type="ARBA" id="ARBA00022475"/>
    </source>
</evidence>
<keyword evidence="8 12" id="KW-0594">Phospholipid biosynthesis</keyword>
<dbReference type="OrthoDB" id="9802030at2"/>
<evidence type="ECO:0000256" key="10">
    <source>
        <dbReference type="ARBA" id="ARBA00023264"/>
    </source>
</evidence>
<evidence type="ECO:0000256" key="12">
    <source>
        <dbReference type="HAMAP-Rule" id="MF_00662"/>
    </source>
</evidence>
<comment type="subunit">
    <text evidence="12">Heterodimer of a large membrane-associated beta subunit and a small pyruvoyl-containing alpha subunit.</text>
</comment>
<sequence>MTADPSPRWPQRLSVLGQRLLPHHTVAALMYRLARSEWPPIKRALVGGFRRFFDIDLSEAQNPDPTAYPSFNAFFTRALRPEARPLRPDAALLCPADGRLSQQGPITDGRLYQAKGHDFSLAELLGSDEPLATEFTGGSFATIYLSPRDYHRVHMPLAGTLRVMNHVPGRLFSVNDASTRLIPRLFARNERVISVFDTAIGPLAVILVGAFFVGSIETVWAGQVTPTARHRVGHRDYRETRPPVRLARGAEMGRFNMGSTVILLLPAGAVRWVEGLAPGMVLRMGQPLGRLATPDETA</sequence>
<name>L0GYS4_9GAMM</name>
<evidence type="ECO:0000256" key="11">
    <source>
        <dbReference type="ARBA" id="ARBA00023317"/>
    </source>
</evidence>
<dbReference type="PANTHER" id="PTHR10067">
    <property type="entry name" value="PHOSPHATIDYLSERINE DECARBOXYLASE"/>
    <property type="match status" value="1"/>
</dbReference>
<feature type="active site" description="Charge relay system; for autoendoproteolytic cleavage activity" evidence="12">
    <location>
        <position position="154"/>
    </location>
</feature>
<dbReference type="GO" id="GO:0006646">
    <property type="term" value="P:phosphatidylethanolamine biosynthetic process"/>
    <property type="evidence" value="ECO:0007669"/>
    <property type="project" value="UniProtKB-UniRule"/>
</dbReference>
<feature type="chain" id="PRO_5023272632" description="Phosphatidylserine decarboxylase alpha chain" evidence="12">
    <location>
        <begin position="259"/>
        <end position="298"/>
    </location>
</feature>
<dbReference type="EMBL" id="CP003051">
    <property type="protein sequence ID" value="AGA90967.1"/>
    <property type="molecule type" value="Genomic_DNA"/>
</dbReference>
<dbReference type="Proteomes" id="UP000010816">
    <property type="component" value="Chromosome"/>
</dbReference>
<comment type="catalytic activity">
    <reaction evidence="12">
        <text>a 1,2-diacyl-sn-glycero-3-phospho-L-serine + H(+) = a 1,2-diacyl-sn-glycero-3-phosphoethanolamine + CO2</text>
        <dbReference type="Rhea" id="RHEA:20828"/>
        <dbReference type="ChEBI" id="CHEBI:15378"/>
        <dbReference type="ChEBI" id="CHEBI:16526"/>
        <dbReference type="ChEBI" id="CHEBI:57262"/>
        <dbReference type="ChEBI" id="CHEBI:64612"/>
        <dbReference type="EC" id="4.1.1.65"/>
    </reaction>
</comment>
<dbReference type="HAMAP" id="MF_00662">
    <property type="entry name" value="PS_decarb_PSD_B_type1"/>
    <property type="match status" value="1"/>
</dbReference>
<evidence type="ECO:0000256" key="7">
    <source>
        <dbReference type="ARBA" id="ARBA00023145"/>
    </source>
</evidence>
<evidence type="ECO:0000256" key="5">
    <source>
        <dbReference type="ARBA" id="ARBA00023098"/>
    </source>
</evidence>